<feature type="compositionally biased region" description="Low complexity" evidence="1">
    <location>
        <begin position="295"/>
        <end position="306"/>
    </location>
</feature>
<accession>A0A502FSW8</accession>
<name>A0A502FSW8_9PROT</name>
<dbReference type="Pfam" id="PF09557">
    <property type="entry name" value="DUF2382"/>
    <property type="match status" value="1"/>
</dbReference>
<protein>
    <submittedName>
        <fullName evidence="3">DUF2382 domain-containing protein</fullName>
    </submittedName>
</protein>
<feature type="domain" description="DUF2382" evidence="2">
    <location>
        <begin position="183"/>
        <end position="292"/>
    </location>
</feature>
<organism evidence="3 4">
    <name type="scientific">Muricoccus nepalensis</name>
    <dbReference type="NCBI Taxonomy" id="1854500"/>
    <lineage>
        <taxon>Bacteria</taxon>
        <taxon>Pseudomonadati</taxon>
        <taxon>Pseudomonadota</taxon>
        <taxon>Alphaproteobacteria</taxon>
        <taxon>Acetobacterales</taxon>
        <taxon>Roseomonadaceae</taxon>
        <taxon>Muricoccus</taxon>
    </lineage>
</organism>
<gene>
    <name evidence="3" type="ORF">EAH89_18235</name>
</gene>
<keyword evidence="4" id="KW-1185">Reference proteome</keyword>
<evidence type="ECO:0000313" key="4">
    <source>
        <dbReference type="Proteomes" id="UP000317078"/>
    </source>
</evidence>
<proteinExistence type="predicted"/>
<dbReference type="PANTHER" id="PTHR38463">
    <property type="entry name" value="STRESS RESPONSE PROTEIN YSNF"/>
    <property type="match status" value="1"/>
</dbReference>
<dbReference type="RefSeq" id="WP_140885156.1">
    <property type="nucleotide sequence ID" value="NZ_RCZP01000020.1"/>
</dbReference>
<dbReference type="InterPro" id="IPR052967">
    <property type="entry name" value="Stress_Response_Assoc"/>
</dbReference>
<evidence type="ECO:0000256" key="1">
    <source>
        <dbReference type="SAM" id="MobiDB-lite"/>
    </source>
</evidence>
<dbReference type="EMBL" id="RCZP01000020">
    <property type="protein sequence ID" value="TPG52500.1"/>
    <property type="molecule type" value="Genomic_DNA"/>
</dbReference>
<feature type="region of interest" description="Disordered" evidence="1">
    <location>
        <begin position="290"/>
        <end position="334"/>
    </location>
</feature>
<reference evidence="3 4" key="1">
    <citation type="journal article" date="2019" name="Environ. Microbiol.">
        <title>Species interactions and distinct microbial communities in high Arctic permafrost affected cryosols are associated with the CH4 and CO2 gas fluxes.</title>
        <authorList>
            <person name="Altshuler I."/>
            <person name="Hamel J."/>
            <person name="Turney S."/>
            <person name="Magnuson E."/>
            <person name="Levesque R."/>
            <person name="Greer C."/>
            <person name="Whyte L.G."/>
        </authorList>
    </citation>
    <scope>NUCLEOTIDE SEQUENCE [LARGE SCALE GENOMIC DNA]</scope>
    <source>
        <strain evidence="3 4">S9.3B</strain>
    </source>
</reference>
<comment type="caution">
    <text evidence="3">The sequence shown here is derived from an EMBL/GenBank/DDBJ whole genome shotgun (WGS) entry which is preliminary data.</text>
</comment>
<feature type="compositionally biased region" description="Polar residues" evidence="1">
    <location>
        <begin position="322"/>
        <end position="334"/>
    </location>
</feature>
<dbReference type="PANTHER" id="PTHR38463:SF1">
    <property type="entry name" value="STRESS RESPONSE PROTEIN YSNF"/>
    <property type="match status" value="1"/>
</dbReference>
<dbReference type="OrthoDB" id="7204249at2"/>
<sequence>MTRTITAMFDVRTAADAAVSQLTRELGLGSGQVQVHAAETASTGTATSGATAGDTGFWGSLKDLFVPDEDRTAYAEGIRRGNYVVSAQVDESKIDQAMNILEHNGAVDLDSKEAEWRQSGWTGHPAAAATGVVGTSPANSELGVVATGAVATGAVAASAPVTGQTSMPAPAASTTRTGGEEVIPIVEEQVRIGKRDVERGRVRVRSYIVERPVTEQVTLREEHVDVQRRAVDRPLTDADEAFRERVIDATEHSEEAVVSKEARVKEELVIRKDTGERTETVHDTVRRTEVEVDDTTGTAAGVGVTGSNPPGTAASRAVDDTLGTNLSGANPNKR</sequence>
<dbReference type="AlphaFoldDB" id="A0A502FSW8"/>
<dbReference type="InterPro" id="IPR019060">
    <property type="entry name" value="DUF2382"/>
</dbReference>
<dbReference type="Proteomes" id="UP000317078">
    <property type="component" value="Unassembled WGS sequence"/>
</dbReference>
<evidence type="ECO:0000313" key="3">
    <source>
        <dbReference type="EMBL" id="TPG52500.1"/>
    </source>
</evidence>
<evidence type="ECO:0000259" key="2">
    <source>
        <dbReference type="Pfam" id="PF09557"/>
    </source>
</evidence>